<dbReference type="InterPro" id="IPR036736">
    <property type="entry name" value="ACP-like_sf"/>
</dbReference>
<keyword evidence="5" id="KW-1185">Reference proteome</keyword>
<evidence type="ECO:0000259" key="3">
    <source>
        <dbReference type="PROSITE" id="PS50075"/>
    </source>
</evidence>
<dbReference type="Pfam" id="PF00550">
    <property type="entry name" value="PP-binding"/>
    <property type="match status" value="1"/>
</dbReference>
<dbReference type="SUPFAM" id="SSF47336">
    <property type="entry name" value="ACP-like"/>
    <property type="match status" value="1"/>
</dbReference>
<gene>
    <name evidence="4" type="ORF">PCOR1329_LOCUS3981</name>
</gene>
<feature type="non-terminal residue" evidence="4">
    <location>
        <position position="195"/>
    </location>
</feature>
<evidence type="ECO:0000256" key="1">
    <source>
        <dbReference type="ARBA" id="ARBA00022450"/>
    </source>
</evidence>
<evidence type="ECO:0000313" key="5">
    <source>
        <dbReference type="Proteomes" id="UP001189429"/>
    </source>
</evidence>
<evidence type="ECO:0000313" key="4">
    <source>
        <dbReference type="EMBL" id="CAK0793819.1"/>
    </source>
</evidence>
<dbReference type="Proteomes" id="UP001189429">
    <property type="component" value="Unassembled WGS sequence"/>
</dbReference>
<organism evidence="4 5">
    <name type="scientific">Prorocentrum cordatum</name>
    <dbReference type="NCBI Taxonomy" id="2364126"/>
    <lineage>
        <taxon>Eukaryota</taxon>
        <taxon>Sar</taxon>
        <taxon>Alveolata</taxon>
        <taxon>Dinophyceae</taxon>
        <taxon>Prorocentrales</taxon>
        <taxon>Prorocentraceae</taxon>
        <taxon>Prorocentrum</taxon>
    </lineage>
</organism>
<feature type="domain" description="Carrier" evidence="3">
    <location>
        <begin position="6"/>
        <end position="82"/>
    </location>
</feature>
<evidence type="ECO:0000256" key="2">
    <source>
        <dbReference type="ARBA" id="ARBA00022553"/>
    </source>
</evidence>
<dbReference type="PROSITE" id="PS50075">
    <property type="entry name" value="CARRIER"/>
    <property type="match status" value="1"/>
</dbReference>
<dbReference type="Gene3D" id="1.10.1200.10">
    <property type="entry name" value="ACP-like"/>
    <property type="match status" value="1"/>
</dbReference>
<proteinExistence type="predicted"/>
<sequence length="195" mass="21428">ARDIFGRCRDREGEAEAEKLLISLDSLELFDDSALMDSGTDSLTAVSFRNSVQSALNLKMPASLMLDYPTIQEITSHIVEIGGDDGGENEHEEIDMEVDDGLDGMGTMPPAKRKGLDASVVMQTVRDTDWQAALGLKVPSSLLFERPTMREITDRIVALSLEQWSRVGDRWGPAVACGAAVDVEEQEQEANEQDR</sequence>
<accession>A0ABN9PLA8</accession>
<dbReference type="InterPro" id="IPR009081">
    <property type="entry name" value="PP-bd_ACP"/>
</dbReference>
<comment type="caution">
    <text evidence="4">The sequence shown here is derived from an EMBL/GenBank/DDBJ whole genome shotgun (WGS) entry which is preliminary data.</text>
</comment>
<protein>
    <recommendedName>
        <fullName evidence="3">Carrier domain-containing protein</fullName>
    </recommendedName>
</protein>
<dbReference type="InterPro" id="IPR020806">
    <property type="entry name" value="PKS_PP-bd"/>
</dbReference>
<keyword evidence="2" id="KW-0597">Phosphoprotein</keyword>
<dbReference type="SMART" id="SM00823">
    <property type="entry name" value="PKS_PP"/>
    <property type="match status" value="1"/>
</dbReference>
<name>A0ABN9PLA8_9DINO</name>
<reference evidence="4" key="1">
    <citation type="submission" date="2023-10" db="EMBL/GenBank/DDBJ databases">
        <authorList>
            <person name="Chen Y."/>
            <person name="Shah S."/>
            <person name="Dougan E. K."/>
            <person name="Thang M."/>
            <person name="Chan C."/>
        </authorList>
    </citation>
    <scope>NUCLEOTIDE SEQUENCE [LARGE SCALE GENOMIC DNA]</scope>
</reference>
<dbReference type="EMBL" id="CAUYUJ010001034">
    <property type="protein sequence ID" value="CAK0793819.1"/>
    <property type="molecule type" value="Genomic_DNA"/>
</dbReference>
<keyword evidence="1" id="KW-0596">Phosphopantetheine</keyword>
<feature type="non-terminal residue" evidence="4">
    <location>
        <position position="1"/>
    </location>
</feature>